<feature type="coiled-coil region" evidence="1">
    <location>
        <begin position="427"/>
        <end position="500"/>
    </location>
</feature>
<dbReference type="SUPFAM" id="SSF64268">
    <property type="entry name" value="PX domain"/>
    <property type="match status" value="1"/>
</dbReference>
<feature type="compositionally biased region" description="Polar residues" evidence="2">
    <location>
        <begin position="7"/>
        <end position="17"/>
    </location>
</feature>
<dbReference type="PROSITE" id="PS50195">
    <property type="entry name" value="PX"/>
    <property type="match status" value="1"/>
</dbReference>
<dbReference type="PANTHER" id="PTHR46757">
    <property type="entry name" value="SORTING NEXIN-RELATED"/>
    <property type="match status" value="1"/>
</dbReference>
<reference evidence="4 5" key="1">
    <citation type="journal article" date="2014" name="Nat. Commun.">
        <title>Klebsormidium flaccidum genome reveals primary factors for plant terrestrial adaptation.</title>
        <authorList>
            <person name="Hori K."/>
            <person name="Maruyama F."/>
            <person name="Fujisawa T."/>
            <person name="Togashi T."/>
            <person name="Yamamoto N."/>
            <person name="Seo M."/>
            <person name="Sato S."/>
            <person name="Yamada T."/>
            <person name="Mori H."/>
            <person name="Tajima N."/>
            <person name="Moriyama T."/>
            <person name="Ikeuchi M."/>
            <person name="Watanabe M."/>
            <person name="Wada H."/>
            <person name="Kobayashi K."/>
            <person name="Saito M."/>
            <person name="Masuda T."/>
            <person name="Sasaki-Sekimoto Y."/>
            <person name="Mashiguchi K."/>
            <person name="Awai K."/>
            <person name="Shimojima M."/>
            <person name="Masuda S."/>
            <person name="Iwai M."/>
            <person name="Nobusawa T."/>
            <person name="Narise T."/>
            <person name="Kondo S."/>
            <person name="Saito H."/>
            <person name="Sato R."/>
            <person name="Murakawa M."/>
            <person name="Ihara Y."/>
            <person name="Oshima-Yamada Y."/>
            <person name="Ohtaka K."/>
            <person name="Satoh M."/>
            <person name="Sonobe K."/>
            <person name="Ishii M."/>
            <person name="Ohtani R."/>
            <person name="Kanamori-Sato M."/>
            <person name="Honoki R."/>
            <person name="Miyazaki D."/>
            <person name="Mochizuki H."/>
            <person name="Umetsu J."/>
            <person name="Higashi K."/>
            <person name="Shibata D."/>
            <person name="Kamiya Y."/>
            <person name="Sato N."/>
            <person name="Nakamura Y."/>
            <person name="Tabata S."/>
            <person name="Ida S."/>
            <person name="Kurokawa K."/>
            <person name="Ohta H."/>
        </authorList>
    </citation>
    <scope>NUCLEOTIDE SEQUENCE [LARGE SCALE GENOMIC DNA]</scope>
    <source>
        <strain evidence="4 5">NIES-2285</strain>
    </source>
</reference>
<dbReference type="InterPro" id="IPR001683">
    <property type="entry name" value="PX_dom"/>
</dbReference>
<dbReference type="GO" id="GO:0035091">
    <property type="term" value="F:phosphatidylinositol binding"/>
    <property type="evidence" value="ECO:0007669"/>
    <property type="project" value="InterPro"/>
</dbReference>
<dbReference type="CDD" id="cd06865">
    <property type="entry name" value="PX_SNX_like"/>
    <property type="match status" value="1"/>
</dbReference>
<dbReference type="PANTHER" id="PTHR46757:SF2">
    <property type="entry name" value="OS05G0346100 PROTEIN"/>
    <property type="match status" value="1"/>
</dbReference>
<dbReference type="STRING" id="105231.A0A1Y1HV43"/>
<keyword evidence="1" id="KW-0175">Coiled coil</keyword>
<dbReference type="InterPro" id="IPR027267">
    <property type="entry name" value="AH/BAR_dom_sf"/>
</dbReference>
<dbReference type="CDD" id="cd07596">
    <property type="entry name" value="BAR_SNX"/>
    <property type="match status" value="1"/>
</dbReference>
<dbReference type="GO" id="GO:0016020">
    <property type="term" value="C:membrane"/>
    <property type="evidence" value="ECO:0000318"/>
    <property type="project" value="GO_Central"/>
</dbReference>
<dbReference type="InterPro" id="IPR044279">
    <property type="entry name" value="SNX2A/B"/>
</dbReference>
<gene>
    <name evidence="4" type="ORF">KFL_000360250</name>
</gene>
<evidence type="ECO:0000313" key="5">
    <source>
        <dbReference type="Proteomes" id="UP000054558"/>
    </source>
</evidence>
<evidence type="ECO:0000256" key="2">
    <source>
        <dbReference type="SAM" id="MobiDB-lite"/>
    </source>
</evidence>
<feature type="region of interest" description="Disordered" evidence="2">
    <location>
        <begin position="82"/>
        <end position="106"/>
    </location>
</feature>
<dbReference type="GO" id="GO:0016192">
    <property type="term" value="P:vesicle-mediated transport"/>
    <property type="evidence" value="ECO:0000318"/>
    <property type="project" value="GO_Central"/>
</dbReference>
<dbReference type="InterPro" id="IPR015404">
    <property type="entry name" value="Vps5_C"/>
</dbReference>
<dbReference type="SUPFAM" id="SSF103657">
    <property type="entry name" value="BAR/IMD domain-like"/>
    <property type="match status" value="1"/>
</dbReference>
<dbReference type="EMBL" id="DF236985">
    <property type="protein sequence ID" value="GAQ79708.1"/>
    <property type="molecule type" value="Genomic_DNA"/>
</dbReference>
<dbReference type="Pfam" id="PF00787">
    <property type="entry name" value="PX"/>
    <property type="match status" value="1"/>
</dbReference>
<dbReference type="Gene3D" id="1.20.1270.60">
    <property type="entry name" value="Arfaptin homology (AH) domain/BAR domain"/>
    <property type="match status" value="1"/>
</dbReference>
<organism evidence="4 5">
    <name type="scientific">Klebsormidium nitens</name>
    <name type="common">Green alga</name>
    <name type="synonym">Ulothrix nitens</name>
    <dbReference type="NCBI Taxonomy" id="105231"/>
    <lineage>
        <taxon>Eukaryota</taxon>
        <taxon>Viridiplantae</taxon>
        <taxon>Streptophyta</taxon>
        <taxon>Klebsormidiophyceae</taxon>
        <taxon>Klebsormidiales</taxon>
        <taxon>Klebsormidiaceae</taxon>
        <taxon>Klebsormidium</taxon>
    </lineage>
</organism>
<proteinExistence type="predicted"/>
<dbReference type="Pfam" id="PF09325">
    <property type="entry name" value="Vps5"/>
    <property type="match status" value="1"/>
</dbReference>
<keyword evidence="5" id="KW-1185">Reference proteome</keyword>
<dbReference type="Proteomes" id="UP000054558">
    <property type="component" value="Unassembled WGS sequence"/>
</dbReference>
<dbReference type="SMART" id="SM00312">
    <property type="entry name" value="PX"/>
    <property type="match status" value="1"/>
</dbReference>
<dbReference type="OrthoDB" id="271164at2759"/>
<dbReference type="Gene3D" id="3.30.1520.10">
    <property type="entry name" value="Phox-like domain"/>
    <property type="match status" value="1"/>
</dbReference>
<sequence>MAGSEGQGSRSYMSDQMDSVVLDQADDAGGRNLGKSVLHAADPLSSSLAQSALTGFAGEEDLVEPPSYADAIFAPPYMGSSSDTEITAATNGPSPSEAQPSTSRPNQLVLNISVTDPQKIIESAGSSLVPGSGTYVSYKVTTKTNLPGYKASEFAVRRRFKDFVVLADRLAESYRGYFIPPRPDKAVVEGQVMQQKDFVEMRKMALDKYLKRLAAHPVLRNSTDLKVFLETEGRLPLQPTTDLASRMLDGAVKLPRQLFGSEQTTPPPQEAAQPAKGGRDLVRIFKELKQTVQNDWGSSKPPIAEEDKAYLDRKEKELDLEKQLLDASAKAEALTKAQQELGEVTGELGLAFVKIAKFEEEPGTSQQQKVHAVESRRLGHAAIRTSRLCRTATAQTVNQLGQLHEYLGLMAAIHAAMADRNNALVTVQTLTNDLATKKSKIEKLEAQSSKIFGGDTSRTRKIADLNREVAATDEALLAAKQEYEKIKERNREEIERFDRERHADFHQMLAGFVRTQVAYNEKAASFWQALADDSTQGRSARSSIAGT</sequence>
<protein>
    <submittedName>
        <fullName evidence="4">Sorting nexins and related PX domain-containing proteins</fullName>
    </submittedName>
</protein>
<name>A0A1Y1HV43_KLENI</name>
<dbReference type="GO" id="GO:0005543">
    <property type="term" value="F:phospholipid binding"/>
    <property type="evidence" value="ECO:0000318"/>
    <property type="project" value="GO_Central"/>
</dbReference>
<feature type="domain" description="PX" evidence="3">
    <location>
        <begin position="116"/>
        <end position="235"/>
    </location>
</feature>
<evidence type="ECO:0000256" key="1">
    <source>
        <dbReference type="SAM" id="Coils"/>
    </source>
</evidence>
<dbReference type="OMA" id="MLVNHRK"/>
<evidence type="ECO:0000313" key="4">
    <source>
        <dbReference type="EMBL" id="GAQ79708.1"/>
    </source>
</evidence>
<accession>A0A1Y1HV43</accession>
<dbReference type="GO" id="GO:0005768">
    <property type="term" value="C:endosome"/>
    <property type="evidence" value="ECO:0007669"/>
    <property type="project" value="UniProtKB-ARBA"/>
</dbReference>
<dbReference type="InterPro" id="IPR036871">
    <property type="entry name" value="PX_dom_sf"/>
</dbReference>
<evidence type="ECO:0000259" key="3">
    <source>
        <dbReference type="PROSITE" id="PS50195"/>
    </source>
</evidence>
<dbReference type="AlphaFoldDB" id="A0A1Y1HV43"/>
<feature type="region of interest" description="Disordered" evidence="2">
    <location>
        <begin position="1"/>
        <end position="35"/>
    </location>
</feature>